<dbReference type="AlphaFoldDB" id="A0A3E4QWX9"/>
<protein>
    <recommendedName>
        <fullName evidence="1">Rad50/SbcC-type AAA domain-containing protein</fullName>
    </recommendedName>
</protein>
<reference evidence="2 3" key="1">
    <citation type="submission" date="2018-08" db="EMBL/GenBank/DDBJ databases">
        <title>A genome reference for cultivated species of the human gut microbiota.</title>
        <authorList>
            <person name="Zou Y."/>
            <person name="Xue W."/>
            <person name="Luo G."/>
        </authorList>
    </citation>
    <scope>NUCLEOTIDE SEQUENCE [LARGE SCALE GENOMIC DNA]</scope>
    <source>
        <strain evidence="2 3">TF08-14</strain>
    </source>
</reference>
<feature type="domain" description="Rad50/SbcC-type AAA" evidence="1">
    <location>
        <begin position="287"/>
        <end position="545"/>
    </location>
</feature>
<dbReference type="Pfam" id="PF13476">
    <property type="entry name" value="AAA_23"/>
    <property type="match status" value="1"/>
</dbReference>
<evidence type="ECO:0000259" key="1">
    <source>
        <dbReference type="Pfam" id="PF13476"/>
    </source>
</evidence>
<dbReference type="GO" id="GO:0016887">
    <property type="term" value="F:ATP hydrolysis activity"/>
    <property type="evidence" value="ECO:0007669"/>
    <property type="project" value="InterPro"/>
</dbReference>
<dbReference type="SUPFAM" id="SSF52540">
    <property type="entry name" value="P-loop containing nucleoside triphosphate hydrolases"/>
    <property type="match status" value="1"/>
</dbReference>
<organism evidence="2 3">
    <name type="scientific">Collinsella tanakaei</name>
    <dbReference type="NCBI Taxonomy" id="626935"/>
    <lineage>
        <taxon>Bacteria</taxon>
        <taxon>Bacillati</taxon>
        <taxon>Actinomycetota</taxon>
        <taxon>Coriobacteriia</taxon>
        <taxon>Coriobacteriales</taxon>
        <taxon>Coriobacteriaceae</taxon>
        <taxon>Collinsella</taxon>
    </lineage>
</organism>
<accession>A0A3E4QWX9</accession>
<dbReference type="Proteomes" id="UP000260943">
    <property type="component" value="Unassembled WGS sequence"/>
</dbReference>
<evidence type="ECO:0000313" key="3">
    <source>
        <dbReference type="Proteomes" id="UP000260943"/>
    </source>
</evidence>
<sequence>MNRIVTKPTRIDLHIHSAASTATKDKGKKELADCDKGHVDVLLRGLEAHGISMCAITDHDCFDKDLYFALKEREGDGCLDKVLPGVEFSVSIRTGGEEPTVIHIVVIFDDRRPELIDGIARAVCDEHGKPRYDDPDNGAFTEDGFAKVLRGIGLNAVLIGHEKSAGREARRDVSSLGADRANEVILTEFVDAVEIRNKRRELDIKRLIEAYPKDAVPFVVGSDCHDWATYPGTEGGEISFSSLKCLPTFEGLLMAITDLSRIKVGDCSFFSASSSKLDSLRLAVDGKDFDIPLSPGINAIIGDNSIGKSMMIHQLTGCRYVDDSGLADGYKAYCTREGIEISSNLPVSIEFKFDDQDSVRKTLEELHSGESRDDYFGKYFQAHVDIGLIKGSLKRFFDECIAALKSKACFNDSRGRLDEHEMLLLDLPRSEKLTVSLFRKKISFEDIDGLNSELCAFRNGFGNVRKDYANLFNEMGPAAAEAHSDAMEAIDRLIKLVEKHRFSYERDDTKVQAVGDAANKERRALSKEKTDEQKTIDDYLASLDNISNMIAEVVLLQAKRFDRELDYAAPARVKVPNSMGEFIFVSELTSGETDVEYCKKVFENVFNKPKLQQLLGGIQHETDLTTGDIVGMVKGDKPAVATCYSDIKNRLQVEVDCISERRKITNGAIGIDAEPSAGLYGSLYFDLLAEDDSKAGVYIIDQPEDQISQVAIKERVLDAFKRMSANRQVLMITHNPLFIVNLDVDNVIVLGRDGDGKIDIKSGALEYECDDYKVLDLVAKTVEGGADVVRKRLKRYGSEDI</sequence>
<dbReference type="GO" id="GO:0006302">
    <property type="term" value="P:double-strand break repair"/>
    <property type="evidence" value="ECO:0007669"/>
    <property type="project" value="InterPro"/>
</dbReference>
<dbReference type="RefSeq" id="WP_117679033.1">
    <property type="nucleotide sequence ID" value="NZ_QSRJ01000002.1"/>
</dbReference>
<dbReference type="Gene3D" id="3.20.20.140">
    <property type="entry name" value="Metal-dependent hydrolases"/>
    <property type="match status" value="1"/>
</dbReference>
<name>A0A3E4QWX9_9ACTN</name>
<dbReference type="EMBL" id="QSRJ01000002">
    <property type="protein sequence ID" value="RGL11685.1"/>
    <property type="molecule type" value="Genomic_DNA"/>
</dbReference>
<dbReference type="SUPFAM" id="SSF89550">
    <property type="entry name" value="PHP domain-like"/>
    <property type="match status" value="1"/>
</dbReference>
<dbReference type="InterPro" id="IPR027417">
    <property type="entry name" value="P-loop_NTPase"/>
</dbReference>
<dbReference type="InterPro" id="IPR038729">
    <property type="entry name" value="Rad50/SbcC_AAA"/>
</dbReference>
<dbReference type="Gene3D" id="3.40.50.300">
    <property type="entry name" value="P-loop containing nucleotide triphosphate hydrolases"/>
    <property type="match status" value="2"/>
</dbReference>
<evidence type="ECO:0000313" key="2">
    <source>
        <dbReference type="EMBL" id="RGL11685.1"/>
    </source>
</evidence>
<proteinExistence type="predicted"/>
<comment type="caution">
    <text evidence="2">The sequence shown here is derived from an EMBL/GenBank/DDBJ whole genome shotgun (WGS) entry which is preliminary data.</text>
</comment>
<gene>
    <name evidence="2" type="ORF">DXC81_02570</name>
</gene>
<dbReference type="InterPro" id="IPR016195">
    <property type="entry name" value="Pol/histidinol_Pase-like"/>
</dbReference>